<keyword evidence="7" id="KW-1185">Reference proteome</keyword>
<keyword evidence="2" id="KW-0186">Copper</keyword>
<dbReference type="PROSITE" id="PS00497">
    <property type="entry name" value="TYROSINASE_1"/>
    <property type="match status" value="1"/>
</dbReference>
<dbReference type="InterPro" id="IPR050316">
    <property type="entry name" value="Tyrosinase/Hemocyanin"/>
</dbReference>
<keyword evidence="1" id="KW-0479">Metal-binding</keyword>
<dbReference type="InterPro" id="IPR008922">
    <property type="entry name" value="Di-copper_centre_dom_sf"/>
</dbReference>
<dbReference type="Gene3D" id="1.10.1280.10">
    <property type="entry name" value="Di-copper center containing domain from catechol oxidase"/>
    <property type="match status" value="1"/>
</dbReference>
<evidence type="ECO:0000259" key="4">
    <source>
        <dbReference type="PROSITE" id="PS00497"/>
    </source>
</evidence>
<dbReference type="PRINTS" id="PR00092">
    <property type="entry name" value="TYROSINASE"/>
</dbReference>
<evidence type="ECO:0000313" key="7">
    <source>
        <dbReference type="Proteomes" id="UP000307440"/>
    </source>
</evidence>
<sequence>MSGGVPSVLLLVLILLVTNVVGSTLPTNTGPSLESQTSGDTCSHIQTRREWRTLSALQKLDFIRAVKCLQLRRPKHSSNSAVKNVWDELIETHIDEAHKAHTVGQFLPWHRNYLRIYENLLRESCLYFGPLPFWDQGIDADSLLPFLSSPIFHPILGFGGDGVPGTYALPIDPYATDPVRSSRLVRERYKGCVRTGPFASLTLHLGPGLLVTDHCLTRDVAELFRPQVTSEAWSNALAQPTFEKFRLKIDNFPIFPDVPSNFSELMPHETGHAIVGGDLTNFYTSPGDPLFYLHHANIDRVWWQWQQLDLARLTDISGPADVNNLNGPQVALNTVMSFGTIAPNVTVGEMMNTALEPLCYSYA</sequence>
<dbReference type="EMBL" id="ML210277">
    <property type="protein sequence ID" value="TFK21130.1"/>
    <property type="molecule type" value="Genomic_DNA"/>
</dbReference>
<evidence type="ECO:0000256" key="3">
    <source>
        <dbReference type="SAM" id="SignalP"/>
    </source>
</evidence>
<dbReference type="OrthoDB" id="6132182at2759"/>
<feature type="domain" description="Tyrosinase copper-binding" evidence="4">
    <location>
        <begin position="101"/>
        <end position="118"/>
    </location>
</feature>
<dbReference type="STRING" id="230819.A0A5C3KLG3"/>
<accession>A0A5C3KLG3</accession>
<evidence type="ECO:0000259" key="5">
    <source>
        <dbReference type="PROSITE" id="PS00498"/>
    </source>
</evidence>
<dbReference type="InterPro" id="IPR002227">
    <property type="entry name" value="Tyrosinase_Cu-bd"/>
</dbReference>
<name>A0A5C3KLG3_COPMA</name>
<dbReference type="PROSITE" id="PS00498">
    <property type="entry name" value="TYROSINASE_2"/>
    <property type="match status" value="1"/>
</dbReference>
<organism evidence="6 7">
    <name type="scientific">Coprinopsis marcescibilis</name>
    <name type="common">Agaric fungus</name>
    <name type="synonym">Psathyrella marcescibilis</name>
    <dbReference type="NCBI Taxonomy" id="230819"/>
    <lineage>
        <taxon>Eukaryota</taxon>
        <taxon>Fungi</taxon>
        <taxon>Dikarya</taxon>
        <taxon>Basidiomycota</taxon>
        <taxon>Agaricomycotina</taxon>
        <taxon>Agaricomycetes</taxon>
        <taxon>Agaricomycetidae</taxon>
        <taxon>Agaricales</taxon>
        <taxon>Agaricineae</taxon>
        <taxon>Psathyrellaceae</taxon>
        <taxon>Coprinopsis</taxon>
    </lineage>
</organism>
<gene>
    <name evidence="6" type="ORF">FA15DRAFT_672840</name>
</gene>
<feature type="chain" id="PRO_5022832798" evidence="3">
    <location>
        <begin position="23"/>
        <end position="363"/>
    </location>
</feature>
<dbReference type="Pfam" id="PF00264">
    <property type="entry name" value="Tyrosinase"/>
    <property type="match status" value="1"/>
</dbReference>
<dbReference type="Proteomes" id="UP000307440">
    <property type="component" value="Unassembled WGS sequence"/>
</dbReference>
<evidence type="ECO:0000256" key="2">
    <source>
        <dbReference type="ARBA" id="ARBA00023008"/>
    </source>
</evidence>
<dbReference type="GO" id="GO:0016491">
    <property type="term" value="F:oxidoreductase activity"/>
    <property type="evidence" value="ECO:0007669"/>
    <property type="project" value="InterPro"/>
</dbReference>
<feature type="signal peptide" evidence="3">
    <location>
        <begin position="1"/>
        <end position="22"/>
    </location>
</feature>
<reference evidence="6 7" key="1">
    <citation type="journal article" date="2019" name="Nat. Ecol. Evol.">
        <title>Megaphylogeny resolves global patterns of mushroom evolution.</title>
        <authorList>
            <person name="Varga T."/>
            <person name="Krizsan K."/>
            <person name="Foldi C."/>
            <person name="Dima B."/>
            <person name="Sanchez-Garcia M."/>
            <person name="Sanchez-Ramirez S."/>
            <person name="Szollosi G.J."/>
            <person name="Szarkandi J.G."/>
            <person name="Papp V."/>
            <person name="Albert L."/>
            <person name="Andreopoulos W."/>
            <person name="Angelini C."/>
            <person name="Antonin V."/>
            <person name="Barry K.W."/>
            <person name="Bougher N.L."/>
            <person name="Buchanan P."/>
            <person name="Buyck B."/>
            <person name="Bense V."/>
            <person name="Catcheside P."/>
            <person name="Chovatia M."/>
            <person name="Cooper J."/>
            <person name="Damon W."/>
            <person name="Desjardin D."/>
            <person name="Finy P."/>
            <person name="Geml J."/>
            <person name="Haridas S."/>
            <person name="Hughes K."/>
            <person name="Justo A."/>
            <person name="Karasinski D."/>
            <person name="Kautmanova I."/>
            <person name="Kiss B."/>
            <person name="Kocsube S."/>
            <person name="Kotiranta H."/>
            <person name="LaButti K.M."/>
            <person name="Lechner B.E."/>
            <person name="Liimatainen K."/>
            <person name="Lipzen A."/>
            <person name="Lukacs Z."/>
            <person name="Mihaltcheva S."/>
            <person name="Morgado L.N."/>
            <person name="Niskanen T."/>
            <person name="Noordeloos M.E."/>
            <person name="Ohm R.A."/>
            <person name="Ortiz-Santana B."/>
            <person name="Ovrebo C."/>
            <person name="Racz N."/>
            <person name="Riley R."/>
            <person name="Savchenko A."/>
            <person name="Shiryaev A."/>
            <person name="Soop K."/>
            <person name="Spirin V."/>
            <person name="Szebenyi C."/>
            <person name="Tomsovsky M."/>
            <person name="Tulloss R.E."/>
            <person name="Uehling J."/>
            <person name="Grigoriev I.V."/>
            <person name="Vagvolgyi C."/>
            <person name="Papp T."/>
            <person name="Martin F.M."/>
            <person name="Miettinen O."/>
            <person name="Hibbett D.S."/>
            <person name="Nagy L.G."/>
        </authorList>
    </citation>
    <scope>NUCLEOTIDE SEQUENCE [LARGE SCALE GENOMIC DNA]</scope>
    <source>
        <strain evidence="6 7">CBS 121175</strain>
    </source>
</reference>
<dbReference type="GO" id="GO:0046872">
    <property type="term" value="F:metal ion binding"/>
    <property type="evidence" value="ECO:0007669"/>
    <property type="project" value="UniProtKB-KW"/>
</dbReference>
<feature type="domain" description="Tyrosinase copper-binding" evidence="5">
    <location>
        <begin position="288"/>
        <end position="299"/>
    </location>
</feature>
<proteinExistence type="predicted"/>
<dbReference type="AlphaFoldDB" id="A0A5C3KLG3"/>
<protein>
    <submittedName>
        <fullName evidence="6">Tyrosinase</fullName>
    </submittedName>
</protein>
<dbReference type="SUPFAM" id="SSF48056">
    <property type="entry name" value="Di-copper centre-containing domain"/>
    <property type="match status" value="1"/>
</dbReference>
<keyword evidence="3" id="KW-0732">Signal</keyword>
<evidence type="ECO:0000313" key="6">
    <source>
        <dbReference type="EMBL" id="TFK21130.1"/>
    </source>
</evidence>
<evidence type="ECO:0000256" key="1">
    <source>
        <dbReference type="ARBA" id="ARBA00022723"/>
    </source>
</evidence>
<dbReference type="PANTHER" id="PTHR11474">
    <property type="entry name" value="TYROSINASE FAMILY MEMBER"/>
    <property type="match status" value="1"/>
</dbReference>
<dbReference type="PANTHER" id="PTHR11474:SF126">
    <property type="entry name" value="TYROSINASE-LIKE PROTEIN TYR-1-RELATED"/>
    <property type="match status" value="1"/>
</dbReference>